<feature type="transmembrane region" description="Helical" evidence="1">
    <location>
        <begin position="55"/>
        <end position="84"/>
    </location>
</feature>
<organism evidence="2 3">
    <name type="scientific">Salisediminibacterium beveridgei</name>
    <dbReference type="NCBI Taxonomy" id="632773"/>
    <lineage>
        <taxon>Bacteria</taxon>
        <taxon>Bacillati</taxon>
        <taxon>Bacillota</taxon>
        <taxon>Bacilli</taxon>
        <taxon>Bacillales</taxon>
        <taxon>Bacillaceae</taxon>
        <taxon>Salisediminibacterium</taxon>
    </lineage>
</organism>
<evidence type="ECO:0000256" key="1">
    <source>
        <dbReference type="SAM" id="Phobius"/>
    </source>
</evidence>
<dbReference type="RefSeq" id="WP_069364443.1">
    <property type="nucleotide sequence ID" value="NZ_CP012502.1"/>
</dbReference>
<dbReference type="EMBL" id="CP012502">
    <property type="protein sequence ID" value="AOM82339.1"/>
    <property type="molecule type" value="Genomic_DNA"/>
</dbReference>
<feature type="transmembrane region" description="Helical" evidence="1">
    <location>
        <begin position="7"/>
        <end position="35"/>
    </location>
</feature>
<evidence type="ECO:0000313" key="2">
    <source>
        <dbReference type="EMBL" id="AOM82339.1"/>
    </source>
</evidence>
<gene>
    <name evidence="2" type="ORF">BBEV_0970</name>
</gene>
<name>A0A1D7QTM4_9BACI</name>
<dbReference type="STRING" id="632773.BBEV_0970"/>
<keyword evidence="1" id="KW-0472">Membrane</keyword>
<keyword evidence="1" id="KW-0812">Transmembrane</keyword>
<sequence length="120" mass="13661">MKSFGVFLIAIIAMFVLLANFGPMVLFALGVYLLYVIWKKFAAAEETGAKVLWVILGLIVFSITLSNVYAIVGLFAVYVLYVLFFRKDDSDVPRQNKQQSYGESDPFNQFEQEWSSLKKN</sequence>
<dbReference type="OrthoDB" id="2971941at2"/>
<reference evidence="2 3" key="1">
    <citation type="submission" date="2015-08" db="EMBL/GenBank/DDBJ databases">
        <title>The complete genome sequence of Bacillus beveridgei MLTeJB.</title>
        <authorList>
            <person name="Hanson T.E."/>
            <person name="Mesa C."/>
            <person name="Basesman S.M."/>
            <person name="Oremland R.S."/>
        </authorList>
    </citation>
    <scope>NUCLEOTIDE SEQUENCE [LARGE SCALE GENOMIC DNA]</scope>
    <source>
        <strain evidence="2 3">MLTeJB</strain>
    </source>
</reference>
<protein>
    <submittedName>
        <fullName evidence="2">Permease</fullName>
    </submittedName>
</protein>
<keyword evidence="3" id="KW-1185">Reference proteome</keyword>
<evidence type="ECO:0000313" key="3">
    <source>
        <dbReference type="Proteomes" id="UP000094463"/>
    </source>
</evidence>
<dbReference type="AlphaFoldDB" id="A0A1D7QTM4"/>
<dbReference type="Proteomes" id="UP000094463">
    <property type="component" value="Chromosome"/>
</dbReference>
<keyword evidence="1" id="KW-1133">Transmembrane helix</keyword>
<accession>A0A1D7QTM4</accession>
<dbReference type="KEGG" id="bbev:BBEV_0970"/>
<proteinExistence type="predicted"/>